<feature type="compositionally biased region" description="Basic and acidic residues" evidence="1">
    <location>
        <begin position="1164"/>
        <end position="1175"/>
    </location>
</feature>
<dbReference type="AlphaFoldDB" id="A0A139A4N3"/>
<feature type="compositionally biased region" description="Polar residues" evidence="1">
    <location>
        <begin position="1"/>
        <end position="11"/>
    </location>
</feature>
<dbReference type="Gene3D" id="3.60.40.10">
    <property type="entry name" value="PPM-type phosphatase domain"/>
    <property type="match status" value="1"/>
</dbReference>
<feature type="compositionally biased region" description="Polar residues" evidence="1">
    <location>
        <begin position="1178"/>
        <end position="1190"/>
    </location>
</feature>
<proteinExistence type="predicted"/>
<feature type="compositionally biased region" description="Polar residues" evidence="1">
    <location>
        <begin position="1024"/>
        <end position="1059"/>
    </location>
</feature>
<organism evidence="2 3">
    <name type="scientific">Gonapodya prolifera (strain JEL478)</name>
    <name type="common">Monoblepharis prolifera</name>
    <dbReference type="NCBI Taxonomy" id="1344416"/>
    <lineage>
        <taxon>Eukaryota</taxon>
        <taxon>Fungi</taxon>
        <taxon>Fungi incertae sedis</taxon>
        <taxon>Chytridiomycota</taxon>
        <taxon>Chytridiomycota incertae sedis</taxon>
        <taxon>Monoblepharidomycetes</taxon>
        <taxon>Monoblepharidales</taxon>
        <taxon>Gonapodyaceae</taxon>
        <taxon>Gonapodya</taxon>
    </lineage>
</organism>
<feature type="region of interest" description="Disordered" evidence="1">
    <location>
        <begin position="947"/>
        <end position="979"/>
    </location>
</feature>
<feature type="compositionally biased region" description="Acidic residues" evidence="1">
    <location>
        <begin position="638"/>
        <end position="655"/>
    </location>
</feature>
<dbReference type="EMBL" id="KQ965797">
    <property type="protein sequence ID" value="KXS11730.1"/>
    <property type="molecule type" value="Genomic_DNA"/>
</dbReference>
<feature type="region of interest" description="Disordered" evidence="1">
    <location>
        <begin position="848"/>
        <end position="870"/>
    </location>
</feature>
<feature type="compositionally biased region" description="Basic and acidic residues" evidence="1">
    <location>
        <begin position="765"/>
        <end position="775"/>
    </location>
</feature>
<feature type="compositionally biased region" description="Low complexity" evidence="1">
    <location>
        <begin position="1191"/>
        <end position="1206"/>
    </location>
</feature>
<feature type="region of interest" description="Disordered" evidence="1">
    <location>
        <begin position="999"/>
        <end position="1074"/>
    </location>
</feature>
<dbReference type="Proteomes" id="UP000070544">
    <property type="component" value="Unassembled WGS sequence"/>
</dbReference>
<evidence type="ECO:0008006" key="4">
    <source>
        <dbReference type="Google" id="ProtNLM"/>
    </source>
</evidence>
<dbReference type="InterPro" id="IPR036457">
    <property type="entry name" value="PPM-type-like_dom_sf"/>
</dbReference>
<feature type="region of interest" description="Disordered" evidence="1">
    <location>
        <begin position="636"/>
        <end position="694"/>
    </location>
</feature>
<feature type="region of interest" description="Disordered" evidence="1">
    <location>
        <begin position="530"/>
        <end position="568"/>
    </location>
</feature>
<feature type="region of interest" description="Disordered" evidence="1">
    <location>
        <begin position="903"/>
        <end position="926"/>
    </location>
</feature>
<sequence length="1231" mass="132569">MNSVTNSQGSDLENRRGERIEAEDCGESRSFQEPKFASESVAGRKHVMRDGLIVVNEDFCGNFSFTIPHSPLRPSFPVHAHFLADGHGEAVLVPLNPSRWKGSRAEQWVQRMGKEVPEVVEELFFDAVRKADAFLAGIVSRQQPPNPPTTPPLPTGASDVDPFAFPSSPPERKLSPYQTPPSAMNDASATVHTSMEEYMPLLLKHLLPPLRSLHLRLNRRLTNHLPQLSSDNGSTLVLSLLLPSHLVLSTVGDSSALLLYRGLPLTVWSRTGHSEPPGICSYEDSLGGFPVNLREGQSEGEVKKDYEKVKKRVRKVEGGGGKGWTVWSPRSAYGLGMTATLGNLNHAGCTISRTNVYVFDKNELAVAAAVVEGQGKFGQSDQGRDRLTLVMLSDGVKDVLTASQIALLSRSLLHGLRLCSGTIPAPSPTSPPDLTDDPSLPVENIVARALLLNDAAGRKSAEEVMECVQEAATGEEGEEMIGGSSDGDEVVARPSLKVLCRALVHVARMRGSGDDVTALAVDVPLPPSHTLPTSATASEHSLPSPSTSPAPVSAQRRSPSATPSPLRADANELRRLIAPPYDAQNEKRCGSELDKMAERILVEPGSLIGMEVALGGAREIQDPVEGKLEFPPALIEGNELEETESSFDDALTAEEESGRKPEGCDGPPEHSEVATDHPADSLGDKPNQEIAVDIPEVTIVEADLAKSDDKDRENPVVRLLHVGDSGPHLSGPDDLRERTTATSGRIGVFQSTDNPDRNTYAAEDSIQRRIERVDDPIPSGQGPDVDSGTISIPISAQLETGSLLIDDEEVPLDSSSIIIGRGTNDSPMMGEDEKEIIGGEWPLSGSQQLVDEDEEPAAPSQGSIESPHSEYGKIGYKEMNEEPLSQESVVFLGSELMRMRKDSGESVDLMDGGVTPKPLKGGQIGDSDLSVAAKRVVWDMVDEAMSGVASPAEGPPDEFKSNSQTAESPEEADVFEAQSTANNSALVVLTQDPIAPIRDVLDMGGGRLSPEERSNSGKRPLLESDTNSEIDNVPSSRRDLVTQSEQTDSASQMSTSSEQILKRRKLSNPTESNGVRELCASAALFIPDISEHKDVSDNHLVEILNQAEGLERDEPLSEEIPDATPVELDDYAQPRESLQAPDSEDVPLRPSEVPFMVSEDQKEEEQKQINDDTHQFKHTVSSQNSSQTEISPSFSSSNEDASSSASGKRPHSEVSTDDGSTTSPTKQRKLT</sequence>
<feature type="compositionally biased region" description="Low complexity" evidence="1">
    <location>
        <begin position="541"/>
        <end position="553"/>
    </location>
</feature>
<dbReference type="OrthoDB" id="2124446at2759"/>
<feature type="region of interest" description="Disordered" evidence="1">
    <location>
        <begin position="140"/>
        <end position="188"/>
    </location>
</feature>
<accession>A0A139A4N3</accession>
<dbReference type="SUPFAM" id="SSF81606">
    <property type="entry name" value="PP2C-like"/>
    <property type="match status" value="1"/>
</dbReference>
<keyword evidence="3" id="KW-1185">Reference proteome</keyword>
<feature type="compositionally biased region" description="Polar residues" evidence="1">
    <location>
        <begin position="176"/>
        <end position="188"/>
    </location>
</feature>
<evidence type="ECO:0000313" key="3">
    <source>
        <dbReference type="Proteomes" id="UP000070544"/>
    </source>
</evidence>
<evidence type="ECO:0000313" key="2">
    <source>
        <dbReference type="EMBL" id="KXS11730.1"/>
    </source>
</evidence>
<feature type="region of interest" description="Disordered" evidence="1">
    <location>
        <begin position="1108"/>
        <end position="1231"/>
    </location>
</feature>
<protein>
    <recommendedName>
        <fullName evidence="4">PPM-type phosphatase domain-containing protein</fullName>
    </recommendedName>
</protein>
<gene>
    <name evidence="2" type="ORF">M427DRAFT_60325</name>
</gene>
<name>A0A139A4N3_GONPJ</name>
<evidence type="ECO:0000256" key="1">
    <source>
        <dbReference type="SAM" id="MobiDB-lite"/>
    </source>
</evidence>
<feature type="region of interest" description="Disordered" evidence="1">
    <location>
        <begin position="720"/>
        <end position="790"/>
    </location>
</feature>
<feature type="compositionally biased region" description="Polar residues" evidence="1">
    <location>
        <begin position="530"/>
        <end position="539"/>
    </location>
</feature>
<feature type="region of interest" description="Disordered" evidence="1">
    <location>
        <begin position="1"/>
        <end position="33"/>
    </location>
</feature>
<feature type="compositionally biased region" description="Basic and acidic residues" evidence="1">
    <location>
        <begin position="656"/>
        <end position="687"/>
    </location>
</feature>
<feature type="compositionally biased region" description="Pro residues" evidence="1">
    <location>
        <begin position="144"/>
        <end position="154"/>
    </location>
</feature>
<feature type="compositionally biased region" description="Basic and acidic residues" evidence="1">
    <location>
        <begin position="12"/>
        <end position="32"/>
    </location>
</feature>
<reference evidence="2 3" key="1">
    <citation type="journal article" date="2015" name="Genome Biol. Evol.">
        <title>Phylogenomic analyses indicate that early fungi evolved digesting cell walls of algal ancestors of land plants.</title>
        <authorList>
            <person name="Chang Y."/>
            <person name="Wang S."/>
            <person name="Sekimoto S."/>
            <person name="Aerts A.L."/>
            <person name="Choi C."/>
            <person name="Clum A."/>
            <person name="LaButti K.M."/>
            <person name="Lindquist E.A."/>
            <person name="Yee Ngan C."/>
            <person name="Ohm R.A."/>
            <person name="Salamov A.A."/>
            <person name="Grigoriev I.V."/>
            <person name="Spatafora J.W."/>
            <person name="Berbee M.L."/>
        </authorList>
    </citation>
    <scope>NUCLEOTIDE SEQUENCE [LARGE SCALE GENOMIC DNA]</scope>
    <source>
        <strain evidence="2 3">JEL478</strain>
    </source>
</reference>